<organism evidence="3">
    <name type="scientific">Clostridium botulinum B str. Osaka05</name>
    <dbReference type="NCBI Taxonomy" id="1407017"/>
    <lineage>
        <taxon>Bacteria</taxon>
        <taxon>Bacillati</taxon>
        <taxon>Bacillota</taxon>
        <taxon>Clostridia</taxon>
        <taxon>Eubacteriales</taxon>
        <taxon>Clostridiaceae</taxon>
        <taxon>Clostridium</taxon>
    </lineage>
</organism>
<reference evidence="3" key="1">
    <citation type="submission" date="2013-10" db="EMBL/GenBank/DDBJ databases">
        <title>Draft genome sequence of Clostridium botulinum type B strain Osaka05.</title>
        <authorList>
            <person name="Sakaguchi Y."/>
            <person name="Hosomi K."/>
            <person name="Uchiyama J."/>
            <person name="Ogura Y."/>
            <person name="Sakaguchi M."/>
            <person name="Kohda T."/>
            <person name="Mukamoto M."/>
            <person name="Misawa N."/>
            <person name="Matsuzaki S."/>
            <person name="Hayashi T."/>
            <person name="Kozaki S."/>
        </authorList>
    </citation>
    <scope>NUCLEOTIDE SEQUENCE</scope>
    <source>
        <strain evidence="3">Osaka05</strain>
    </source>
</reference>
<proteinExistence type="predicted"/>
<name>A0A0S6TY45_CLOBO</name>
<feature type="domain" description="Putative tail fiber protein gp53-like C-terminal" evidence="2">
    <location>
        <begin position="62"/>
        <end position="151"/>
    </location>
</feature>
<dbReference type="HOGENOM" id="CLU_1728162_0_0_9"/>
<sequence length="151" mass="17125">MAYTKTNWVDGFTPLNSQNLNNIEDGIKQNESNISNIENQLNDYVLNSAIVQNKSSSGSIKLLDGITIQWGRAKYNSSNEGWQKGYIKAKFPESFTNEVYQIIATPYYLGYTDMIPTVQFVDNSYFNVYIRNLDKAVPMVPVDVSYIAIGR</sequence>
<evidence type="ECO:0000256" key="1">
    <source>
        <dbReference type="SAM" id="Coils"/>
    </source>
</evidence>
<protein>
    <recommendedName>
        <fullName evidence="2">Putative tail fiber protein gp53-like C-terminal domain-containing protein</fullName>
    </recommendedName>
</protein>
<dbReference type="EMBL" id="DF384213">
    <property type="protein sequence ID" value="GAE00963.1"/>
    <property type="molecule type" value="Genomic_DNA"/>
</dbReference>
<evidence type="ECO:0000259" key="2">
    <source>
        <dbReference type="Pfam" id="PF21882"/>
    </source>
</evidence>
<feature type="coiled-coil region" evidence="1">
    <location>
        <begin position="20"/>
        <end position="47"/>
    </location>
</feature>
<accession>A0A0S6TY45</accession>
<gene>
    <name evidence="3" type="ORF">CBO05C_0653</name>
</gene>
<dbReference type="RefSeq" id="WP_030033402.1">
    <property type="nucleotide sequence ID" value="NZ_DF384213.1"/>
</dbReference>
<dbReference type="Proteomes" id="UP000054164">
    <property type="component" value="Unassembled WGS sequence"/>
</dbReference>
<dbReference type="AlphaFoldDB" id="A0A0S6TY45"/>
<dbReference type="Gene3D" id="2.60.40.3940">
    <property type="match status" value="1"/>
</dbReference>
<dbReference type="Pfam" id="PF21882">
    <property type="entry name" value="Gp53-like_C"/>
    <property type="match status" value="1"/>
</dbReference>
<dbReference type="InterPro" id="IPR054075">
    <property type="entry name" value="Gp53-like_C"/>
</dbReference>
<keyword evidence="1" id="KW-0175">Coiled coil</keyword>
<evidence type="ECO:0000313" key="3">
    <source>
        <dbReference type="EMBL" id="GAE00963.1"/>
    </source>
</evidence>